<reference evidence="1 2" key="1">
    <citation type="submission" date="2020-11" db="EMBL/GenBank/DDBJ databases">
        <title>Treponema Peruensis nv. sp., first commensal Treponema isolated from human feces.</title>
        <authorList>
            <person name="Belkhou C."/>
            <person name="Raes J."/>
        </authorList>
    </citation>
    <scope>NUCLEOTIDE SEQUENCE [LARGE SCALE GENOMIC DNA]</scope>
    <source>
        <strain evidence="1 2">RCC2812</strain>
    </source>
</reference>
<organism evidence="1 2">
    <name type="scientific">Treponema peruense</name>
    <dbReference type="NCBI Taxonomy" id="2787628"/>
    <lineage>
        <taxon>Bacteria</taxon>
        <taxon>Pseudomonadati</taxon>
        <taxon>Spirochaetota</taxon>
        <taxon>Spirochaetia</taxon>
        <taxon>Spirochaetales</taxon>
        <taxon>Treponemataceae</taxon>
        <taxon>Treponema</taxon>
    </lineage>
</organism>
<keyword evidence="1" id="KW-0456">Lyase</keyword>
<dbReference type="Gene3D" id="3.40.50.720">
    <property type="entry name" value="NAD(P)-binding Rossmann-like Domain"/>
    <property type="match status" value="1"/>
</dbReference>
<dbReference type="PANTHER" id="PTHR13812:SF19">
    <property type="entry name" value="KETIMINE REDUCTASE MU-CRYSTALLIN"/>
    <property type="match status" value="1"/>
</dbReference>
<accession>A0A7T3V4B9</accession>
<dbReference type="KEGG" id="tper:IWA51_08415"/>
<dbReference type="InterPro" id="IPR003462">
    <property type="entry name" value="ODC_Mu_crystall"/>
</dbReference>
<gene>
    <name evidence="1" type="ORF">IWA51_08415</name>
</gene>
<dbReference type="NCBIfam" id="NF004848">
    <property type="entry name" value="PRK06199.1"/>
    <property type="match status" value="1"/>
</dbReference>
<evidence type="ECO:0000313" key="1">
    <source>
        <dbReference type="EMBL" id="QQA00296.1"/>
    </source>
</evidence>
<keyword evidence="2" id="KW-1185">Reference proteome</keyword>
<dbReference type="SUPFAM" id="SSF51735">
    <property type="entry name" value="NAD(P)-binding Rossmann-fold domains"/>
    <property type="match status" value="1"/>
</dbReference>
<proteinExistence type="predicted"/>
<dbReference type="Gene3D" id="3.30.1780.10">
    <property type="entry name" value="ornithine cyclodeaminase, domain 1"/>
    <property type="match status" value="1"/>
</dbReference>
<dbReference type="RefSeq" id="WP_198442093.1">
    <property type="nucleotide sequence ID" value="NZ_CBCSHE010000001.1"/>
</dbReference>
<dbReference type="InterPro" id="IPR023401">
    <property type="entry name" value="ODC_N"/>
</dbReference>
<dbReference type="GO" id="GO:0008473">
    <property type="term" value="F:ornithine cyclodeaminase activity"/>
    <property type="evidence" value="ECO:0007669"/>
    <property type="project" value="UniProtKB-EC"/>
</dbReference>
<protein>
    <submittedName>
        <fullName evidence="1">Ornithine cyclodeaminase</fullName>
        <ecNumber evidence="1">4.3.1.12</ecNumber>
    </submittedName>
</protein>
<dbReference type="PANTHER" id="PTHR13812">
    <property type="entry name" value="KETIMINE REDUCTASE MU-CRYSTALLIN"/>
    <property type="match status" value="1"/>
</dbReference>
<name>A0A7T3V4B9_9SPIR</name>
<dbReference type="EMBL" id="CP064936">
    <property type="protein sequence ID" value="QQA00296.1"/>
    <property type="molecule type" value="Genomic_DNA"/>
</dbReference>
<dbReference type="InterPro" id="IPR036291">
    <property type="entry name" value="NAD(P)-bd_dom_sf"/>
</dbReference>
<dbReference type="PIRSF" id="PIRSF001439">
    <property type="entry name" value="CryM"/>
    <property type="match status" value="1"/>
</dbReference>
<dbReference type="GO" id="GO:0005737">
    <property type="term" value="C:cytoplasm"/>
    <property type="evidence" value="ECO:0007669"/>
    <property type="project" value="TreeGrafter"/>
</dbReference>
<evidence type="ECO:0000313" key="2">
    <source>
        <dbReference type="Proteomes" id="UP000595224"/>
    </source>
</evidence>
<dbReference type="Proteomes" id="UP000595224">
    <property type="component" value="Chromosome"/>
</dbReference>
<dbReference type="EC" id="4.3.1.12" evidence="1"/>
<sequence>MGFESEYPKVDFLYLSEKDMIAAGVENMGACIDTMEELFSLIGKGDYRMGGANGNEHGLKMSFPEKSDIPGFPVNGPDYRFMAMPAYVGGSFKMCGVKCYGSNQTNRGKGLPRSVLMLTLMDYETGAPRAYMSANLLSSMRTGAVPGLGVRYLSVKEPEVASIIGPGVMGRTAIMAITAEKPSVKTVKIKGRGKKGIEDFISFCKERCPSITSFEVCDTIEDAAKDSDIIYFGTTNAAKFEDNPYLNASWIKPGALVISTSALLMDEEFLSDTSKCKLVSDDYKMYEGWGKGKEAPTQKTVSTLIGMAFYDAVAAGKIKESDVTDIGDIVNKVKAGRDNENQIIVYAVGGMPTEDVAWGCRMLENAKKNDIGTKLTLWDKPEWV</sequence>
<dbReference type="Pfam" id="PF02423">
    <property type="entry name" value="OCD_Mu_crystall"/>
    <property type="match status" value="1"/>
</dbReference>
<dbReference type="AlphaFoldDB" id="A0A7T3V4B9"/>